<keyword evidence="2 9" id="KW-0812">Transmembrane</keyword>
<evidence type="ECO:0000256" key="2">
    <source>
        <dbReference type="ARBA" id="ARBA00022692"/>
    </source>
</evidence>
<evidence type="ECO:0000256" key="7">
    <source>
        <dbReference type="PROSITE-ProRule" id="PRU00708"/>
    </source>
</evidence>
<dbReference type="InterPro" id="IPR020103">
    <property type="entry name" value="PsdUridine_synth_cat_dom_sf"/>
</dbReference>
<dbReference type="GO" id="GO:0003723">
    <property type="term" value="F:RNA binding"/>
    <property type="evidence" value="ECO:0007669"/>
    <property type="project" value="InterPro"/>
</dbReference>
<protein>
    <recommendedName>
        <fullName evidence="10">EF-hand domain-containing protein</fullName>
    </recommendedName>
</protein>
<evidence type="ECO:0000256" key="3">
    <source>
        <dbReference type="ARBA" id="ARBA00022737"/>
    </source>
</evidence>
<dbReference type="EMBL" id="CAUJNA010003779">
    <property type="protein sequence ID" value="CAJ1409644.1"/>
    <property type="molecule type" value="Genomic_DNA"/>
</dbReference>
<evidence type="ECO:0000256" key="4">
    <source>
        <dbReference type="ARBA" id="ARBA00022837"/>
    </source>
</evidence>
<dbReference type="Gene3D" id="1.10.238.10">
    <property type="entry name" value="EF-hand"/>
    <property type="match status" value="1"/>
</dbReference>
<dbReference type="Proteomes" id="UP001178507">
    <property type="component" value="Unassembled WGS sequence"/>
</dbReference>
<keyword evidence="3" id="KW-0677">Repeat</keyword>
<keyword evidence="12" id="KW-1185">Reference proteome</keyword>
<feature type="transmembrane region" description="Helical" evidence="9">
    <location>
        <begin position="1012"/>
        <end position="1038"/>
    </location>
</feature>
<dbReference type="SMART" id="SM00054">
    <property type="entry name" value="EFh"/>
    <property type="match status" value="2"/>
</dbReference>
<feature type="repeat" description="PPR" evidence="7">
    <location>
        <begin position="47"/>
        <end position="81"/>
    </location>
</feature>
<feature type="transmembrane region" description="Helical" evidence="9">
    <location>
        <begin position="865"/>
        <end position="888"/>
    </location>
</feature>
<dbReference type="CDD" id="cd02869">
    <property type="entry name" value="PseudoU_synth_RluA_like"/>
    <property type="match status" value="1"/>
</dbReference>
<evidence type="ECO:0000256" key="9">
    <source>
        <dbReference type="SAM" id="Phobius"/>
    </source>
</evidence>
<evidence type="ECO:0000256" key="6">
    <source>
        <dbReference type="ARBA" id="ARBA00023136"/>
    </source>
</evidence>
<dbReference type="PROSITE" id="PS51375">
    <property type="entry name" value="PPR"/>
    <property type="match status" value="2"/>
</dbReference>
<dbReference type="InterPro" id="IPR011990">
    <property type="entry name" value="TPR-like_helical_dom_sf"/>
</dbReference>
<evidence type="ECO:0000313" key="11">
    <source>
        <dbReference type="EMBL" id="CAJ1409644.1"/>
    </source>
</evidence>
<feature type="transmembrane region" description="Helical" evidence="9">
    <location>
        <begin position="924"/>
        <end position="943"/>
    </location>
</feature>
<dbReference type="PROSITE" id="PS00018">
    <property type="entry name" value="EF_HAND_1"/>
    <property type="match status" value="1"/>
</dbReference>
<sequence length="1187" mass="130718">MAAALLASVPVLDMRAVGPVLSACARCLRWQMALSLLLGLPLEVAPGPIAYNSVASACERASEWQHALALIQAMAANGLEMDAFSFCAGICACSKGQQWPEVFHLLRRMADTSVATSPVLCGAAVNACAKAARWDGALYLLAEMVKQSVERSTVAFSAAISACERSGLWAVALGLVSEMRQTQVPLDTIACSSAISACEKAQEWSFALATLAQMQCWDIEVDAVSLSAAISACEKSAKWDIALHLLGLWPVLGLQTSNVAFAATISACEKATQWTAAGNLLQRLLASRAEVDAFSCSATMAACSRAREWQAALQILDGMDHWKVTKDAVCYTAAISACASSSQWQAALTLLELMRLDVTAEQFAYSAALSACEAVGNWQQAVSLLWKMRQEELAPDGMHLGSAVATTFHSLGRAAAAELLKAFRRELPSSQISQISSAAAGVAHMVLKESPGLVVLNKPAGVLTEDLLAALGRHGRVTTISRLDAPTSGVLPVAIGAKNEPAVIWFKSQFAGRLAKKEYLCLCHGRHGRGLVGDCVSSPLRQVPGEPRTEISREGREAVTYYEMLAEYLPCENASLPEERLFLIRARPQTGRMHQIRVHMASIGLPIVGDRQYGRLPPSWCSRLFLHCHRLELMDWHEQELHVEAPLPADLQDLANELSKRQPEAQAQRVPQQVKRKRKVKLKKRVQLEEDPPEPDTEDPSQQNSSADKDSSPTLGRDKSRALAVTEGDVTVIAGSDQALNKRLEVARAKLESSRDHSFMRKVEHFLRIVLGRDGEDPDEETSQGDLRWLLFEAIAACLIAVNSVLMGFEVQYTSSSSEPSPVFLAGSIFFGVWFIVEVAIRFQANGFYTFFTSEDRWWNICDLFLVGVSVLDVILLLVGFASTALSSIRVLKMIRVVRLFRVFRFFRQLATLALMVADSVKQLLWALLMFLLIMYVFAITLTSSCTDWIKIHIDFSDPDWKQKLKNSDSEELRQVHRFFGDIPRSVYTLFQTTLGGISWYEVTDALLSVDIISFCLMFAYIIFTILALLNVFTGVFVDNAVQNSKKQRQIQIEETLEKKRMGLDQIIEFFVATDLNGDGTISLAEIQHLLQDPVMNAYFDIIGFRPGDAQMLADLLDRDGSGGITLSEFINGCERMKGQAKGIDVHLLLTECIQIHEKVDRLAADFHGVPYDCLQGKRRKTLTVVG</sequence>
<feature type="domain" description="EF-hand" evidence="10">
    <location>
        <begin position="1115"/>
        <end position="1140"/>
    </location>
</feature>
<dbReference type="InterPro" id="IPR006145">
    <property type="entry name" value="PsdUridine_synth_RsuA/RluA"/>
</dbReference>
<dbReference type="AlphaFoldDB" id="A0AA36JR59"/>
<evidence type="ECO:0000256" key="1">
    <source>
        <dbReference type="ARBA" id="ARBA00004141"/>
    </source>
</evidence>
<keyword evidence="4" id="KW-0106">Calcium</keyword>
<dbReference type="InterPro" id="IPR005821">
    <property type="entry name" value="Ion_trans_dom"/>
</dbReference>
<organism evidence="11 12">
    <name type="scientific">Effrenium voratum</name>
    <dbReference type="NCBI Taxonomy" id="2562239"/>
    <lineage>
        <taxon>Eukaryota</taxon>
        <taxon>Sar</taxon>
        <taxon>Alveolata</taxon>
        <taxon>Dinophyceae</taxon>
        <taxon>Suessiales</taxon>
        <taxon>Symbiodiniaceae</taxon>
        <taxon>Effrenium</taxon>
    </lineage>
</organism>
<feature type="compositionally biased region" description="Basic residues" evidence="8">
    <location>
        <begin position="674"/>
        <end position="685"/>
    </location>
</feature>
<name>A0AA36JR59_9DINO</name>
<dbReference type="Gene3D" id="1.10.287.70">
    <property type="match status" value="1"/>
</dbReference>
<dbReference type="Pfam" id="PF00520">
    <property type="entry name" value="Ion_trans"/>
    <property type="match status" value="1"/>
</dbReference>
<evidence type="ECO:0000256" key="5">
    <source>
        <dbReference type="ARBA" id="ARBA00022989"/>
    </source>
</evidence>
<accession>A0AA36JR59</accession>
<evidence type="ECO:0000313" key="12">
    <source>
        <dbReference type="Proteomes" id="UP001178507"/>
    </source>
</evidence>
<feature type="repeat" description="PPR" evidence="7">
    <location>
        <begin position="361"/>
        <end position="395"/>
    </location>
</feature>
<dbReference type="Pfam" id="PF13202">
    <property type="entry name" value="EF-hand_5"/>
    <property type="match status" value="1"/>
</dbReference>
<dbReference type="Gene3D" id="1.25.40.10">
    <property type="entry name" value="Tetratricopeptide repeat domain"/>
    <property type="match status" value="2"/>
</dbReference>
<dbReference type="GO" id="GO:0001522">
    <property type="term" value="P:pseudouridine synthesis"/>
    <property type="evidence" value="ECO:0007669"/>
    <property type="project" value="InterPro"/>
</dbReference>
<feature type="compositionally biased region" description="Acidic residues" evidence="8">
    <location>
        <begin position="689"/>
        <end position="699"/>
    </location>
</feature>
<comment type="caution">
    <text evidence="11">The sequence shown here is derived from an EMBL/GenBank/DDBJ whole genome shotgun (WGS) entry which is preliminary data.</text>
</comment>
<dbReference type="InterPro" id="IPR002885">
    <property type="entry name" value="PPR_rpt"/>
</dbReference>
<evidence type="ECO:0000259" key="10">
    <source>
        <dbReference type="PROSITE" id="PS50222"/>
    </source>
</evidence>
<proteinExistence type="predicted"/>
<dbReference type="SUPFAM" id="SSF81324">
    <property type="entry name" value="Voltage-gated potassium channels"/>
    <property type="match status" value="1"/>
</dbReference>
<feature type="domain" description="EF-hand" evidence="10">
    <location>
        <begin position="1062"/>
        <end position="1097"/>
    </location>
</feature>
<feature type="compositionally biased region" description="Basic and acidic residues" evidence="8">
    <location>
        <begin position="707"/>
        <end position="718"/>
    </location>
</feature>
<feature type="transmembrane region" description="Helical" evidence="9">
    <location>
        <begin position="823"/>
        <end position="845"/>
    </location>
</feature>
<reference evidence="11" key="1">
    <citation type="submission" date="2023-08" db="EMBL/GenBank/DDBJ databases">
        <authorList>
            <person name="Chen Y."/>
            <person name="Shah S."/>
            <person name="Dougan E. K."/>
            <person name="Thang M."/>
            <person name="Chan C."/>
        </authorList>
    </citation>
    <scope>NUCLEOTIDE SEQUENCE</scope>
</reference>
<dbReference type="InterPro" id="IPR002048">
    <property type="entry name" value="EF_hand_dom"/>
</dbReference>
<evidence type="ECO:0000256" key="8">
    <source>
        <dbReference type="SAM" id="MobiDB-lite"/>
    </source>
</evidence>
<dbReference type="Pfam" id="PF01535">
    <property type="entry name" value="PPR"/>
    <property type="match status" value="3"/>
</dbReference>
<comment type="subcellular location">
    <subcellularLocation>
        <location evidence="1">Membrane</location>
        <topology evidence="1">Multi-pass membrane protein</topology>
    </subcellularLocation>
</comment>
<dbReference type="PANTHER" id="PTHR47447:SF17">
    <property type="entry name" value="OS12G0638900 PROTEIN"/>
    <property type="match status" value="1"/>
</dbReference>
<feature type="region of interest" description="Disordered" evidence="8">
    <location>
        <begin position="659"/>
        <end position="718"/>
    </location>
</feature>
<dbReference type="Gene3D" id="1.20.120.350">
    <property type="entry name" value="Voltage-gated potassium channels. Chain C"/>
    <property type="match status" value="1"/>
</dbReference>
<dbReference type="Pfam" id="PF00849">
    <property type="entry name" value="PseudoU_synth_2"/>
    <property type="match status" value="1"/>
</dbReference>
<dbReference type="InterPro" id="IPR011992">
    <property type="entry name" value="EF-hand-dom_pair"/>
</dbReference>
<dbReference type="Gene3D" id="3.30.2350.10">
    <property type="entry name" value="Pseudouridine synthase"/>
    <property type="match status" value="1"/>
</dbReference>
<dbReference type="GO" id="GO:0009982">
    <property type="term" value="F:pseudouridine synthase activity"/>
    <property type="evidence" value="ECO:0007669"/>
    <property type="project" value="InterPro"/>
</dbReference>
<gene>
    <name evidence="11" type="ORF">EVOR1521_LOCUS30687</name>
</gene>
<dbReference type="InterPro" id="IPR027359">
    <property type="entry name" value="Volt_channel_dom_sf"/>
</dbReference>
<dbReference type="GO" id="GO:0005216">
    <property type="term" value="F:monoatomic ion channel activity"/>
    <property type="evidence" value="ECO:0007669"/>
    <property type="project" value="InterPro"/>
</dbReference>
<feature type="transmembrane region" description="Helical" evidence="9">
    <location>
        <begin position="789"/>
        <end position="811"/>
    </location>
</feature>
<dbReference type="SUPFAM" id="SSF47473">
    <property type="entry name" value="EF-hand"/>
    <property type="match status" value="1"/>
</dbReference>
<dbReference type="GO" id="GO:0005509">
    <property type="term" value="F:calcium ion binding"/>
    <property type="evidence" value="ECO:0007669"/>
    <property type="project" value="InterPro"/>
</dbReference>
<dbReference type="SUPFAM" id="SSF55120">
    <property type="entry name" value="Pseudouridine synthase"/>
    <property type="match status" value="1"/>
</dbReference>
<dbReference type="NCBIfam" id="TIGR00756">
    <property type="entry name" value="PPR"/>
    <property type="match status" value="1"/>
</dbReference>
<keyword evidence="5 9" id="KW-1133">Transmembrane helix</keyword>
<dbReference type="PANTHER" id="PTHR47447">
    <property type="entry name" value="OS03G0856100 PROTEIN"/>
    <property type="match status" value="1"/>
</dbReference>
<dbReference type="InterPro" id="IPR018247">
    <property type="entry name" value="EF_Hand_1_Ca_BS"/>
</dbReference>
<dbReference type="GO" id="GO:0016020">
    <property type="term" value="C:membrane"/>
    <property type="evidence" value="ECO:0007669"/>
    <property type="project" value="UniProtKB-SubCell"/>
</dbReference>
<dbReference type="PROSITE" id="PS50222">
    <property type="entry name" value="EF_HAND_2"/>
    <property type="match status" value="2"/>
</dbReference>
<keyword evidence="6 9" id="KW-0472">Membrane</keyword>